<proteinExistence type="predicted"/>
<organism evidence="1 2">
    <name type="scientific">Pantoea allii</name>
    <dbReference type="NCBI Taxonomy" id="574096"/>
    <lineage>
        <taxon>Bacteria</taxon>
        <taxon>Pseudomonadati</taxon>
        <taxon>Pseudomonadota</taxon>
        <taxon>Gammaproteobacteria</taxon>
        <taxon>Enterobacterales</taxon>
        <taxon>Erwiniaceae</taxon>
        <taxon>Pantoea</taxon>
    </lineage>
</organism>
<protein>
    <submittedName>
        <fullName evidence="1">Uncharacterized protein</fullName>
    </submittedName>
</protein>
<accession>A0A2V2BG00</accession>
<evidence type="ECO:0000313" key="2">
    <source>
        <dbReference type="Proteomes" id="UP000245981"/>
    </source>
</evidence>
<dbReference type="EMBL" id="QGHF01000010">
    <property type="protein sequence ID" value="PWK94595.1"/>
    <property type="molecule type" value="Genomic_DNA"/>
</dbReference>
<comment type="caution">
    <text evidence="1">The sequence shown here is derived from an EMBL/GenBank/DDBJ whole genome shotgun (WGS) entry which is preliminary data.</text>
</comment>
<gene>
    <name evidence="1" type="ORF">C7431_11091</name>
</gene>
<name>A0A2V2BG00_9GAMM</name>
<evidence type="ECO:0000313" key="1">
    <source>
        <dbReference type="EMBL" id="PWK94595.1"/>
    </source>
</evidence>
<sequence>MPSGLLLSNTKQQGLQSKVLGFYSYALLVFF</sequence>
<dbReference type="Proteomes" id="UP000245981">
    <property type="component" value="Unassembled WGS sequence"/>
</dbReference>
<reference evidence="1 2" key="1">
    <citation type="submission" date="2018-05" db="EMBL/GenBank/DDBJ databases">
        <title>Genomic Encyclopedia of Type Strains, Phase IV (KMG-V): Genome sequencing to study the core and pangenomes of soil and plant-associated prokaryotes.</title>
        <authorList>
            <person name="Whitman W."/>
        </authorList>
    </citation>
    <scope>NUCLEOTIDE SEQUENCE [LARGE SCALE GENOMIC DNA]</scope>
    <source>
        <strain evidence="1 2">PNA 200-10</strain>
    </source>
</reference>
<dbReference type="AlphaFoldDB" id="A0A2V2BG00"/>